<reference evidence="1 2" key="1">
    <citation type="submission" date="2016-03" db="EMBL/GenBank/DDBJ databases">
        <authorList>
            <person name="Ploux O."/>
        </authorList>
    </citation>
    <scope>NUCLEOTIDE SEQUENCE [LARGE SCALE GENOMIC DNA]</scope>
    <source>
        <strain evidence="1 2">LPB0076</strain>
    </source>
</reference>
<sequence>MEKRSYNGITFRENYDSTFEVFKAEFENTHVFKKFPEKERLVKLKEAFKVATSGVLDIKVKDAKVVTKEK</sequence>
<organism evidence="1 2">
    <name type="scientific">Flavobacterium crassostreae</name>
    <dbReference type="NCBI Taxonomy" id="1763534"/>
    <lineage>
        <taxon>Bacteria</taxon>
        <taxon>Pseudomonadati</taxon>
        <taxon>Bacteroidota</taxon>
        <taxon>Flavobacteriia</taxon>
        <taxon>Flavobacteriales</taxon>
        <taxon>Flavobacteriaceae</taxon>
        <taxon>Flavobacterium</taxon>
    </lineage>
</organism>
<dbReference type="OrthoDB" id="1366433at2"/>
<gene>
    <name evidence="1" type="ORF">LPBF_03125</name>
</gene>
<name>A0A1B9E7P0_9FLAO</name>
<dbReference type="AlphaFoldDB" id="A0A1B9E7P0"/>
<dbReference type="Proteomes" id="UP000093510">
    <property type="component" value="Unassembled WGS sequence"/>
</dbReference>
<comment type="caution">
    <text evidence="1">The sequence shown here is derived from an EMBL/GenBank/DDBJ whole genome shotgun (WGS) entry which is preliminary data.</text>
</comment>
<dbReference type="STRING" id="1763534.GCA_001831475_02650"/>
<keyword evidence="2" id="KW-1185">Reference proteome</keyword>
<dbReference type="EMBL" id="LVEP01000013">
    <property type="protein sequence ID" value="OCB77953.1"/>
    <property type="molecule type" value="Genomic_DNA"/>
</dbReference>
<protein>
    <submittedName>
        <fullName evidence="1">Uncharacterized protein</fullName>
    </submittedName>
</protein>
<evidence type="ECO:0000313" key="1">
    <source>
        <dbReference type="EMBL" id="OCB77953.1"/>
    </source>
</evidence>
<evidence type="ECO:0000313" key="2">
    <source>
        <dbReference type="Proteomes" id="UP000093510"/>
    </source>
</evidence>
<proteinExistence type="predicted"/>
<dbReference type="RefSeq" id="WP_066332332.1">
    <property type="nucleotide sequence ID" value="NZ_CP017688.1"/>
</dbReference>
<accession>A0A1B9E7P0</accession>